<dbReference type="RefSeq" id="WP_114990707.1">
    <property type="nucleotide sequence ID" value="NZ_JABCUQ010000003.1"/>
</dbReference>
<evidence type="ECO:0000256" key="9">
    <source>
        <dbReference type="HAMAP-Rule" id="MF_01464"/>
    </source>
</evidence>
<dbReference type="SUPFAM" id="SSF82866">
    <property type="entry name" value="Multidrug efflux transporter AcrB transmembrane domain"/>
    <property type="match status" value="1"/>
</dbReference>
<comment type="subunit">
    <text evidence="9">Forms a complex with SecD. Part of the essential Sec protein translocation apparatus which comprises SecA, SecYEG and auxiliary proteins SecDF. Other proteins may also be involved.</text>
</comment>
<feature type="compositionally biased region" description="Polar residues" evidence="10">
    <location>
        <begin position="332"/>
        <end position="344"/>
    </location>
</feature>
<reference evidence="12 13" key="1">
    <citation type="submission" date="2020-04" db="EMBL/GenBank/DDBJ databases">
        <title>Antimicrobial susceptibility and clonality of vaginal-derived multi-drug resistant Mobiluncus isolates in China.</title>
        <authorList>
            <person name="Zhang X."/>
        </authorList>
    </citation>
    <scope>NUCLEOTIDE SEQUENCE [LARGE SCALE GENOMIC DNA]</scope>
    <source>
        <strain evidence="12 13">12</strain>
    </source>
</reference>
<keyword evidence="2 9" id="KW-0813">Transport</keyword>
<keyword evidence="7 9" id="KW-0811">Translocation</keyword>
<keyword evidence="5 9" id="KW-0653">Protein transport</keyword>
<comment type="similarity">
    <text evidence="9">Belongs to the SecD/SecF family. SecF subfamily.</text>
</comment>
<dbReference type="PANTHER" id="PTHR30081:SF8">
    <property type="entry name" value="PROTEIN TRANSLOCASE SUBUNIT SECF"/>
    <property type="match status" value="1"/>
</dbReference>
<keyword evidence="3 9" id="KW-1003">Cell membrane</keyword>
<dbReference type="Gene3D" id="1.20.1640.10">
    <property type="entry name" value="Multidrug efflux transporter AcrB transmembrane domain"/>
    <property type="match status" value="1"/>
</dbReference>
<feature type="transmembrane region" description="Helical" evidence="9">
    <location>
        <begin position="143"/>
        <end position="162"/>
    </location>
</feature>
<evidence type="ECO:0000313" key="12">
    <source>
        <dbReference type="EMBL" id="NMX03194.1"/>
    </source>
</evidence>
<dbReference type="InterPro" id="IPR005665">
    <property type="entry name" value="SecF_bac"/>
</dbReference>
<dbReference type="GO" id="GO:0006605">
    <property type="term" value="P:protein targeting"/>
    <property type="evidence" value="ECO:0007669"/>
    <property type="project" value="UniProtKB-UniRule"/>
</dbReference>
<dbReference type="Pfam" id="PF02355">
    <property type="entry name" value="SecD_SecF_C"/>
    <property type="match status" value="1"/>
</dbReference>
<dbReference type="InterPro" id="IPR022813">
    <property type="entry name" value="SecD/SecF_arch_bac"/>
</dbReference>
<evidence type="ECO:0000256" key="6">
    <source>
        <dbReference type="ARBA" id="ARBA00022989"/>
    </source>
</evidence>
<feature type="transmembrane region" description="Helical" evidence="9">
    <location>
        <begin position="169"/>
        <end position="189"/>
    </location>
</feature>
<evidence type="ECO:0000259" key="11">
    <source>
        <dbReference type="Pfam" id="PF02355"/>
    </source>
</evidence>
<keyword evidence="6 9" id="KW-1133">Transmembrane helix</keyword>
<feature type="domain" description="Protein export membrane protein SecD/SecF C-terminal" evidence="11">
    <location>
        <begin position="115"/>
        <end position="307"/>
    </location>
</feature>
<feature type="transmembrane region" description="Helical" evidence="9">
    <location>
        <begin position="283"/>
        <end position="305"/>
    </location>
</feature>
<organism evidence="12 13">
    <name type="scientific">Mobiluncus mulieris</name>
    <dbReference type="NCBI Taxonomy" id="2052"/>
    <lineage>
        <taxon>Bacteria</taxon>
        <taxon>Bacillati</taxon>
        <taxon>Actinomycetota</taxon>
        <taxon>Actinomycetes</taxon>
        <taxon>Actinomycetales</taxon>
        <taxon>Actinomycetaceae</taxon>
        <taxon>Mobiluncus</taxon>
    </lineage>
</organism>
<dbReference type="InterPro" id="IPR022645">
    <property type="entry name" value="SecD/SecF_bac"/>
</dbReference>
<dbReference type="InterPro" id="IPR055344">
    <property type="entry name" value="SecD_SecF_C_bact"/>
</dbReference>
<evidence type="ECO:0000256" key="1">
    <source>
        <dbReference type="ARBA" id="ARBA00004651"/>
    </source>
</evidence>
<name>A0A378PG27_9ACTO</name>
<dbReference type="InterPro" id="IPR048634">
    <property type="entry name" value="SecD_SecF_C"/>
</dbReference>
<dbReference type="NCBIfam" id="TIGR00966">
    <property type="entry name" value="transloc_SecF"/>
    <property type="match status" value="1"/>
</dbReference>
<evidence type="ECO:0000256" key="5">
    <source>
        <dbReference type="ARBA" id="ARBA00022927"/>
    </source>
</evidence>
<dbReference type="PRINTS" id="PR01755">
    <property type="entry name" value="SECFTRNLCASE"/>
</dbReference>
<feature type="transmembrane region" description="Helical" evidence="9">
    <location>
        <begin position="250"/>
        <end position="271"/>
    </location>
</feature>
<comment type="caution">
    <text evidence="12">The sequence shown here is derived from an EMBL/GenBank/DDBJ whole genome shotgun (WGS) entry which is preliminary data.</text>
</comment>
<evidence type="ECO:0000256" key="4">
    <source>
        <dbReference type="ARBA" id="ARBA00022692"/>
    </source>
</evidence>
<comment type="subcellular location">
    <subcellularLocation>
        <location evidence="1 9">Cell membrane</location>
        <topology evidence="1 9">Multi-pass membrane protein</topology>
    </subcellularLocation>
</comment>
<gene>
    <name evidence="9 12" type="primary">secF</name>
    <name evidence="12" type="ORF">HHJ77_04440</name>
</gene>
<feature type="region of interest" description="Disordered" evidence="10">
    <location>
        <begin position="329"/>
        <end position="370"/>
    </location>
</feature>
<dbReference type="GO" id="GO:0043952">
    <property type="term" value="P:protein transport by the Sec complex"/>
    <property type="evidence" value="ECO:0007669"/>
    <property type="project" value="UniProtKB-UniRule"/>
</dbReference>
<evidence type="ECO:0000313" key="13">
    <source>
        <dbReference type="Proteomes" id="UP000575397"/>
    </source>
</evidence>
<protein>
    <recommendedName>
        <fullName evidence="9">Protein-export membrane protein SecF</fullName>
    </recommendedName>
</protein>
<dbReference type="HAMAP" id="MF_01464_B">
    <property type="entry name" value="SecF_B"/>
    <property type="match status" value="1"/>
</dbReference>
<proteinExistence type="inferred from homology"/>
<comment type="function">
    <text evidence="9">Part of the Sec protein translocase complex. Interacts with the SecYEG preprotein conducting channel. SecDF uses the proton motive force (PMF) to complete protein translocation after the ATP-dependent function of SecA.</text>
</comment>
<keyword evidence="4 9" id="KW-0812">Transmembrane</keyword>
<keyword evidence="8 9" id="KW-0472">Membrane</keyword>
<feature type="transmembrane region" description="Helical" evidence="9">
    <location>
        <begin position="26"/>
        <end position="47"/>
    </location>
</feature>
<evidence type="ECO:0000256" key="8">
    <source>
        <dbReference type="ARBA" id="ARBA00023136"/>
    </source>
</evidence>
<feature type="transmembrane region" description="Helical" evidence="9">
    <location>
        <begin position="195"/>
        <end position="216"/>
    </location>
</feature>
<dbReference type="PANTHER" id="PTHR30081">
    <property type="entry name" value="PROTEIN-EXPORT MEMBRANE PROTEIN SEC"/>
    <property type="match status" value="1"/>
</dbReference>
<dbReference type="EMBL" id="JABCUS010000007">
    <property type="protein sequence ID" value="NMX03194.1"/>
    <property type="molecule type" value="Genomic_DNA"/>
</dbReference>
<sequence length="370" mass="40058">MMSYAEWGNALYSGKKSYQIIKNRRIFLTTGLVLVLIAIIGVAIFGVNPSIDFKGGTDFTVTNTQNNPPQQPAYDALKAAGVTENPKVFQMGTNGLRVQTSQLATEKETQIQSELAKAYKVNVKNVSKGSVGPSWGASVSRQAAIGLVVFLAMISLLLMAYFRTWTMAVSALFALMHDLMITVGAFAFTQVEVTPATIIGLLTILGYSLYDTVVVFDKIRENTKDMMNQSRSTYDELANLSINQTMVRSINTSITAILPVSAILFLGSALLGASTLRDISMPLFIGMIVGTFSSIFIATPLLTIIRNRSQSIKNHNAKVETARQKALEHGSATLNPDGTVSTKPVVNAAPVQPGHHLGQAAQPKRKKKKN</sequence>
<evidence type="ECO:0000256" key="3">
    <source>
        <dbReference type="ARBA" id="ARBA00022475"/>
    </source>
</evidence>
<evidence type="ECO:0000256" key="10">
    <source>
        <dbReference type="SAM" id="MobiDB-lite"/>
    </source>
</evidence>
<dbReference type="AlphaFoldDB" id="A0A378PG27"/>
<evidence type="ECO:0000256" key="7">
    <source>
        <dbReference type="ARBA" id="ARBA00023010"/>
    </source>
</evidence>
<evidence type="ECO:0000256" key="2">
    <source>
        <dbReference type="ARBA" id="ARBA00022448"/>
    </source>
</evidence>
<dbReference type="GO" id="GO:0015450">
    <property type="term" value="F:protein-transporting ATPase activity"/>
    <property type="evidence" value="ECO:0007669"/>
    <property type="project" value="InterPro"/>
</dbReference>
<accession>A0A378PG27</accession>
<dbReference type="GO" id="GO:0005886">
    <property type="term" value="C:plasma membrane"/>
    <property type="evidence" value="ECO:0007669"/>
    <property type="project" value="UniProtKB-SubCell"/>
</dbReference>
<dbReference type="NCBIfam" id="TIGR00916">
    <property type="entry name" value="2A0604s01"/>
    <property type="match status" value="1"/>
</dbReference>
<dbReference type="GO" id="GO:0065002">
    <property type="term" value="P:intracellular protein transmembrane transport"/>
    <property type="evidence" value="ECO:0007669"/>
    <property type="project" value="UniProtKB-UniRule"/>
</dbReference>
<dbReference type="Proteomes" id="UP000575397">
    <property type="component" value="Unassembled WGS sequence"/>
</dbReference>